<dbReference type="InterPro" id="IPR031890">
    <property type="entry name" value="Fbxo30/Fbxo40"/>
</dbReference>
<dbReference type="InterPro" id="IPR036047">
    <property type="entry name" value="F-box-like_dom_sf"/>
</dbReference>
<gene>
    <name evidence="7" type="ORF">KUTeg_023144</name>
</gene>
<keyword evidence="1" id="KW-0479">Metal-binding</keyword>
<reference evidence="7 8" key="1">
    <citation type="submission" date="2022-12" db="EMBL/GenBank/DDBJ databases">
        <title>Chromosome-level genome of Tegillarca granosa.</title>
        <authorList>
            <person name="Kim J."/>
        </authorList>
    </citation>
    <scope>NUCLEOTIDE SEQUENCE [LARGE SCALE GENOMIC DNA]</scope>
    <source>
        <strain evidence="7">Teg-2019</strain>
        <tissue evidence="7">Adductor muscle</tissue>
    </source>
</reference>
<name>A0ABQ9E4E2_TEGGR</name>
<sequence length="634" mass="72521">MANTANEQNDMNKKENRKISEEEALAYSLSILHAHCENCIDKFCNIKPDGLSSCEIIDCEHGCGQRLHMCLVEEHKSWCSHVKVSCINATYGCRHEMQRRKVGLHLNACPASTIHCTMEWNRWPMHSEDECIKYPLPLHNPHVRCGQLDVALALRDQRMLVESMKAPQRTRKVLQNSITKRYPGVPFGVRSSSFDSEYPSTETSQNASEDESDTPWDCKSPPGLQRSVCSRIYGASKQTSDSLSAALDYVSHHMTSQNKHLSGIQESEESDVIDNGNMSKADEMSNMSDKSNDTGNHGDLNDESESDAIDTKIKDIYAKEVKLKELLGVSLNIECISKYQPKPFKMYTFLCAQNFRRDEYAWHTKNVHHDIQCGLNGWLQQRCPLAYQGCNFSVQKFYPNNLRSKLVHSALLESFGLVTMGSDVDEDENDELSTKFQDLTVENQNCAEDKNVSIEIGKRKLREATPEILTSQKFDSVVKVFPRFRRSSVGENTQSLSSEKECKPFHITSFPVEVLQHIMRYLDGFSLNNLSLTCKYLRDICCSLLDEKGMVLQIWEKRKINGNQSAWQVAYQKWCFSTAFTPIRKWIPRNSSAIHSHLKVCPYNRNEDCNVRTEPYQLLEMKELHTSDNNDKMV</sequence>
<dbReference type="Pfam" id="PF15965">
    <property type="entry name" value="zf-TRAF_2"/>
    <property type="match status" value="1"/>
</dbReference>
<feature type="region of interest" description="Disordered" evidence="5">
    <location>
        <begin position="191"/>
        <end position="222"/>
    </location>
</feature>
<dbReference type="PROSITE" id="PS50181">
    <property type="entry name" value="FBOX"/>
    <property type="match status" value="1"/>
</dbReference>
<proteinExistence type="predicted"/>
<feature type="compositionally biased region" description="Polar residues" evidence="5">
    <location>
        <begin position="191"/>
        <end position="207"/>
    </location>
</feature>
<keyword evidence="2" id="KW-0863">Zinc-finger</keyword>
<evidence type="ECO:0000256" key="5">
    <source>
        <dbReference type="SAM" id="MobiDB-lite"/>
    </source>
</evidence>
<comment type="caution">
    <text evidence="7">The sequence shown here is derived from an EMBL/GenBank/DDBJ whole genome shotgun (WGS) entry which is preliminary data.</text>
</comment>
<keyword evidence="8" id="KW-1185">Reference proteome</keyword>
<evidence type="ECO:0000256" key="3">
    <source>
        <dbReference type="ARBA" id="ARBA00022786"/>
    </source>
</evidence>
<dbReference type="Gene3D" id="3.30.40.150">
    <property type="entry name" value="TRAF-like zinc-finger, N-terminal subdomain"/>
    <property type="match status" value="1"/>
</dbReference>
<dbReference type="SMART" id="SM00256">
    <property type="entry name" value="FBOX"/>
    <property type="match status" value="1"/>
</dbReference>
<protein>
    <recommendedName>
        <fullName evidence="6">F-box domain-containing protein</fullName>
    </recommendedName>
</protein>
<dbReference type="PANTHER" id="PTHR15933">
    <property type="entry name" value="PROTEIN CBG16327"/>
    <property type="match status" value="1"/>
</dbReference>
<feature type="domain" description="F-box" evidence="6">
    <location>
        <begin position="504"/>
        <end position="558"/>
    </location>
</feature>
<dbReference type="InterPro" id="IPR013083">
    <property type="entry name" value="Znf_RING/FYVE/PHD"/>
</dbReference>
<dbReference type="PANTHER" id="PTHR15933:SF20">
    <property type="entry name" value="F-BOX DOMAIN-CONTAINING PROTEIN"/>
    <property type="match status" value="1"/>
</dbReference>
<evidence type="ECO:0000313" key="8">
    <source>
        <dbReference type="Proteomes" id="UP001217089"/>
    </source>
</evidence>
<evidence type="ECO:0000256" key="1">
    <source>
        <dbReference type="ARBA" id="ARBA00022723"/>
    </source>
</evidence>
<feature type="region of interest" description="Disordered" evidence="5">
    <location>
        <begin position="256"/>
        <end position="305"/>
    </location>
</feature>
<dbReference type="Gene3D" id="3.30.40.10">
    <property type="entry name" value="Zinc/RING finger domain, C3HC4 (zinc finger)"/>
    <property type="match status" value="1"/>
</dbReference>
<dbReference type="Gene3D" id="1.20.1280.50">
    <property type="match status" value="1"/>
</dbReference>
<evidence type="ECO:0000259" key="6">
    <source>
        <dbReference type="PROSITE" id="PS50181"/>
    </source>
</evidence>
<evidence type="ECO:0000313" key="7">
    <source>
        <dbReference type="EMBL" id="KAJ8299084.1"/>
    </source>
</evidence>
<feature type="compositionally biased region" description="Polar residues" evidence="5">
    <location>
        <begin position="285"/>
        <end position="295"/>
    </location>
</feature>
<accession>A0ABQ9E4E2</accession>
<dbReference type="InterPro" id="IPR001810">
    <property type="entry name" value="F-box_dom"/>
</dbReference>
<dbReference type="EMBL" id="JARBDR010000921">
    <property type="protein sequence ID" value="KAJ8299084.1"/>
    <property type="molecule type" value="Genomic_DNA"/>
</dbReference>
<dbReference type="Pfam" id="PF15966">
    <property type="entry name" value="F-box_4"/>
    <property type="match status" value="1"/>
</dbReference>
<dbReference type="InterPro" id="IPR043013">
    <property type="entry name" value="Znf_TRAF_N"/>
</dbReference>
<dbReference type="SUPFAM" id="SSF81383">
    <property type="entry name" value="F-box domain"/>
    <property type="match status" value="1"/>
</dbReference>
<keyword evidence="3" id="KW-0833">Ubl conjugation pathway</keyword>
<organism evidence="7 8">
    <name type="scientific">Tegillarca granosa</name>
    <name type="common">Malaysian cockle</name>
    <name type="synonym">Anadara granosa</name>
    <dbReference type="NCBI Taxonomy" id="220873"/>
    <lineage>
        <taxon>Eukaryota</taxon>
        <taxon>Metazoa</taxon>
        <taxon>Spiralia</taxon>
        <taxon>Lophotrochozoa</taxon>
        <taxon>Mollusca</taxon>
        <taxon>Bivalvia</taxon>
        <taxon>Autobranchia</taxon>
        <taxon>Pteriomorphia</taxon>
        <taxon>Arcoida</taxon>
        <taxon>Arcoidea</taxon>
        <taxon>Arcidae</taxon>
        <taxon>Tegillarca</taxon>
    </lineage>
</organism>
<dbReference type="Proteomes" id="UP001217089">
    <property type="component" value="Unassembled WGS sequence"/>
</dbReference>
<keyword evidence="4" id="KW-0862">Zinc</keyword>
<evidence type="ECO:0000256" key="2">
    <source>
        <dbReference type="ARBA" id="ARBA00022771"/>
    </source>
</evidence>
<evidence type="ECO:0000256" key="4">
    <source>
        <dbReference type="ARBA" id="ARBA00022833"/>
    </source>
</evidence>
<dbReference type="InterPro" id="IPR001293">
    <property type="entry name" value="Znf_TRAF"/>
</dbReference>